<feature type="compositionally biased region" description="Basic and acidic residues" evidence="4">
    <location>
        <begin position="461"/>
        <end position="470"/>
    </location>
</feature>
<accession>A0ABP0T7K0</accession>
<keyword evidence="7" id="KW-1185">Reference proteome</keyword>
<dbReference type="PANTHER" id="PTHR31426">
    <property type="entry name" value="GROUP II INTRON SPLICING FACTOR CRS1-LIKE"/>
    <property type="match status" value="1"/>
</dbReference>
<evidence type="ECO:0000259" key="5">
    <source>
        <dbReference type="PROSITE" id="PS51295"/>
    </source>
</evidence>
<keyword evidence="3" id="KW-0175">Coiled coil</keyword>
<evidence type="ECO:0000256" key="1">
    <source>
        <dbReference type="ARBA" id="ARBA00022884"/>
    </source>
</evidence>
<dbReference type="EMBL" id="OZ019893">
    <property type="protein sequence ID" value="CAK9189490.1"/>
    <property type="molecule type" value="Genomic_DNA"/>
</dbReference>
<feature type="compositionally biased region" description="Basic and acidic residues" evidence="4">
    <location>
        <begin position="413"/>
        <end position="431"/>
    </location>
</feature>
<organism evidence="6 7">
    <name type="scientific">Sphagnum troendelagicum</name>
    <dbReference type="NCBI Taxonomy" id="128251"/>
    <lineage>
        <taxon>Eukaryota</taxon>
        <taxon>Viridiplantae</taxon>
        <taxon>Streptophyta</taxon>
        <taxon>Embryophyta</taxon>
        <taxon>Bryophyta</taxon>
        <taxon>Sphagnophytina</taxon>
        <taxon>Sphagnopsida</taxon>
        <taxon>Sphagnales</taxon>
        <taxon>Sphagnaceae</taxon>
        <taxon>Sphagnum</taxon>
    </lineage>
</organism>
<dbReference type="PROSITE" id="PS51295">
    <property type="entry name" value="CRM"/>
    <property type="match status" value="1"/>
</dbReference>
<dbReference type="SUPFAM" id="SSF75471">
    <property type="entry name" value="YhbY-like"/>
    <property type="match status" value="1"/>
</dbReference>
<evidence type="ECO:0000256" key="4">
    <source>
        <dbReference type="SAM" id="MobiDB-lite"/>
    </source>
</evidence>
<dbReference type="Pfam" id="PF01985">
    <property type="entry name" value="CRS1_YhbY"/>
    <property type="match status" value="1"/>
</dbReference>
<feature type="compositionally biased region" description="Acidic residues" evidence="4">
    <location>
        <begin position="364"/>
        <end position="379"/>
    </location>
</feature>
<dbReference type="PANTHER" id="PTHR31426:SF2">
    <property type="entry name" value="OS01G0958400 PROTEIN"/>
    <property type="match status" value="1"/>
</dbReference>
<dbReference type="Proteomes" id="UP001497512">
    <property type="component" value="Chromosome 1"/>
</dbReference>
<keyword evidence="1 2" id="KW-0694">RNA-binding</keyword>
<dbReference type="InterPro" id="IPR035920">
    <property type="entry name" value="YhbY-like_sf"/>
</dbReference>
<name>A0ABP0T7K0_9BRYO</name>
<evidence type="ECO:0000313" key="7">
    <source>
        <dbReference type="Proteomes" id="UP001497512"/>
    </source>
</evidence>
<dbReference type="Gene3D" id="3.30.110.60">
    <property type="entry name" value="YhbY-like"/>
    <property type="match status" value="1"/>
</dbReference>
<reference evidence="6 7" key="1">
    <citation type="submission" date="2024-02" db="EMBL/GenBank/DDBJ databases">
        <authorList>
            <consortium name="ELIXIR-Norway"/>
            <consortium name="Elixir Norway"/>
        </authorList>
    </citation>
    <scope>NUCLEOTIDE SEQUENCE [LARGE SCALE GENOMIC DNA]</scope>
</reference>
<feature type="coiled-coil region" evidence="3">
    <location>
        <begin position="285"/>
        <end position="319"/>
    </location>
</feature>
<feature type="region of interest" description="Disordered" evidence="4">
    <location>
        <begin position="319"/>
        <end position="470"/>
    </location>
</feature>
<feature type="domain" description="CRM" evidence="5">
    <location>
        <begin position="173"/>
        <end position="270"/>
    </location>
</feature>
<gene>
    <name evidence="6" type="ORF">CSSPTR1EN2_LOCUS141</name>
</gene>
<dbReference type="SMART" id="SM01103">
    <property type="entry name" value="CRS1_YhbY"/>
    <property type="match status" value="1"/>
</dbReference>
<evidence type="ECO:0000256" key="3">
    <source>
        <dbReference type="SAM" id="Coils"/>
    </source>
</evidence>
<protein>
    <recommendedName>
        <fullName evidence="5">CRM domain-containing protein</fullName>
    </recommendedName>
</protein>
<evidence type="ECO:0000313" key="6">
    <source>
        <dbReference type="EMBL" id="CAK9189490.1"/>
    </source>
</evidence>
<sequence>MVGGTRPGVGRLARQGLGIVRSRFDCFLNGATGGSCGGGGVGFVEEEPLPRACLMGVVDKDFARSLSSESSLFVSNPSYPPSSPLRHPLLAGGVRFKGTKMSKKGLKRKKAREVRLKLKKIRKEKKAKKAAMSPEQRLEHGIYKLRKKIALHEEQIKKKYQLPEFPEPDPDTEILTPEQLYALKKLGYKNKNYVPVGRRGIYGGTIQNLHMHWKKHETVRLCCDNFPKEKIKDMGKQLERLSGGTVIDIHQAKTIIMWRGRNYKRPEKDIPEVFKHFNKRKALLKSKHEQAINSLYENIRRWEKDLKDLRADMARKKAADARWAAENPGVPNPKPEFQQVDQPQNPEYISDDNGLSDSAVIYDSDGEVLNESTDSDSESDSAAIYDSDGEELEEYTDSDSDSETESAVLDEGYELHGENYDSVSDSEHDGYWDNEYIPDGEDEPRSEKEVRVPPKNGFDLHQIELKRTAS</sequence>
<feature type="compositionally biased region" description="Acidic residues" evidence="4">
    <location>
        <begin position="387"/>
        <end position="404"/>
    </location>
</feature>
<dbReference type="InterPro" id="IPR040286">
    <property type="entry name" value="At3g25440-like"/>
</dbReference>
<evidence type="ECO:0000256" key="2">
    <source>
        <dbReference type="PROSITE-ProRule" id="PRU00626"/>
    </source>
</evidence>
<feature type="compositionally biased region" description="Basic and acidic residues" evidence="4">
    <location>
        <begin position="443"/>
        <end position="452"/>
    </location>
</feature>
<proteinExistence type="predicted"/>
<dbReference type="InterPro" id="IPR001890">
    <property type="entry name" value="RNA-binding_CRM"/>
</dbReference>